<keyword evidence="2" id="KW-0430">Lectin</keyword>
<protein>
    <recommendedName>
        <fullName evidence="5">SUEL-type lectin domain-containing protein</fullName>
    </recommendedName>
</protein>
<evidence type="ECO:0000259" key="5">
    <source>
        <dbReference type="PROSITE" id="PS50228"/>
    </source>
</evidence>
<dbReference type="InterPro" id="IPR043159">
    <property type="entry name" value="Lectin_gal-bd_sf"/>
</dbReference>
<keyword evidence="4" id="KW-0732">Signal</keyword>
<dbReference type="InterPro" id="IPR000922">
    <property type="entry name" value="Lectin_gal-bd_dom"/>
</dbReference>
<name>A0AAW1DPA6_9HEMI</name>
<feature type="chain" id="PRO_5043497573" description="SUEL-type lectin domain-containing protein" evidence="4">
    <location>
        <begin position="20"/>
        <end position="255"/>
    </location>
</feature>
<evidence type="ECO:0000313" key="6">
    <source>
        <dbReference type="EMBL" id="KAK9512856.1"/>
    </source>
</evidence>
<evidence type="ECO:0000256" key="2">
    <source>
        <dbReference type="ARBA" id="ARBA00022734"/>
    </source>
</evidence>
<sequence length="255" mass="28514">MNYYVASIFLASLLQTILAELPPEETFRELVCEHETLVLSCQKGYTIDIREAIYGKTNPLYCTQEGNTMNHCSAGNALDIVKFQCNRKETCTLRASNQVFGDPCVGTIKYLDVTYECIAGNIQTKSACENEVLDINCPDGSYLWISNAIYGRMNPIICSGANRNVRSNRCKSDKSMSVVESRCDNLQHCRVPANNQMFGDPCYGTYKYLEVDYQCLDRMSGRVLAIELRSKFSSEVSGNGTGTDAENLISSEEKR</sequence>
<dbReference type="PROSITE" id="PS50228">
    <property type="entry name" value="SUEL_LECTIN"/>
    <property type="match status" value="2"/>
</dbReference>
<evidence type="ECO:0000256" key="4">
    <source>
        <dbReference type="SAM" id="SignalP"/>
    </source>
</evidence>
<dbReference type="GO" id="GO:0030246">
    <property type="term" value="F:carbohydrate binding"/>
    <property type="evidence" value="ECO:0007669"/>
    <property type="project" value="UniProtKB-KW"/>
</dbReference>
<comment type="similarity">
    <text evidence="1">Belongs to the G-protein coupled receptor 2 family. LN-TM7 subfamily.</text>
</comment>
<proteinExistence type="inferred from homology"/>
<feature type="region of interest" description="Disordered" evidence="3">
    <location>
        <begin position="234"/>
        <end position="255"/>
    </location>
</feature>
<feature type="domain" description="SUEL-type lectin" evidence="5">
    <location>
        <begin position="127"/>
        <end position="216"/>
    </location>
</feature>
<organism evidence="6 7">
    <name type="scientific">Rhynocoris fuscipes</name>
    <dbReference type="NCBI Taxonomy" id="488301"/>
    <lineage>
        <taxon>Eukaryota</taxon>
        <taxon>Metazoa</taxon>
        <taxon>Ecdysozoa</taxon>
        <taxon>Arthropoda</taxon>
        <taxon>Hexapoda</taxon>
        <taxon>Insecta</taxon>
        <taxon>Pterygota</taxon>
        <taxon>Neoptera</taxon>
        <taxon>Paraneoptera</taxon>
        <taxon>Hemiptera</taxon>
        <taxon>Heteroptera</taxon>
        <taxon>Panheteroptera</taxon>
        <taxon>Cimicomorpha</taxon>
        <taxon>Reduviidae</taxon>
        <taxon>Harpactorinae</taxon>
        <taxon>Harpactorini</taxon>
        <taxon>Rhynocoris</taxon>
    </lineage>
</organism>
<evidence type="ECO:0000256" key="3">
    <source>
        <dbReference type="SAM" id="MobiDB-lite"/>
    </source>
</evidence>
<accession>A0AAW1DPA6</accession>
<evidence type="ECO:0000256" key="1">
    <source>
        <dbReference type="ARBA" id="ARBA00010933"/>
    </source>
</evidence>
<feature type="domain" description="SUEL-type lectin" evidence="5">
    <location>
        <begin position="31"/>
        <end position="118"/>
    </location>
</feature>
<evidence type="ECO:0000313" key="7">
    <source>
        <dbReference type="Proteomes" id="UP001461498"/>
    </source>
</evidence>
<dbReference type="FunFam" id="2.60.120.740:FF:000001">
    <property type="entry name" value="Adhesion G protein-coupled receptor L2"/>
    <property type="match status" value="2"/>
</dbReference>
<feature type="signal peptide" evidence="4">
    <location>
        <begin position="1"/>
        <end position="19"/>
    </location>
</feature>
<dbReference type="Proteomes" id="UP001461498">
    <property type="component" value="Unassembled WGS sequence"/>
</dbReference>
<dbReference type="AlphaFoldDB" id="A0AAW1DPA6"/>
<dbReference type="PANTHER" id="PTHR46780">
    <property type="entry name" value="PROTEIN EVA-1"/>
    <property type="match status" value="1"/>
</dbReference>
<dbReference type="CDD" id="cd22827">
    <property type="entry name" value="Gal_Rha_Lectin_SUL-I-like"/>
    <property type="match status" value="2"/>
</dbReference>
<gene>
    <name evidence="6" type="ORF">O3M35_001182</name>
</gene>
<dbReference type="EMBL" id="JAPXFL010000001">
    <property type="protein sequence ID" value="KAK9512856.1"/>
    <property type="molecule type" value="Genomic_DNA"/>
</dbReference>
<reference evidence="6 7" key="1">
    <citation type="submission" date="2022-12" db="EMBL/GenBank/DDBJ databases">
        <title>Chromosome-level genome assembly of true bugs.</title>
        <authorList>
            <person name="Ma L."/>
            <person name="Li H."/>
        </authorList>
    </citation>
    <scope>NUCLEOTIDE SEQUENCE [LARGE SCALE GENOMIC DNA]</scope>
    <source>
        <strain evidence="6">Lab_2022b</strain>
    </source>
</reference>
<dbReference type="Pfam" id="PF02140">
    <property type="entry name" value="SUEL_Lectin"/>
    <property type="match status" value="2"/>
</dbReference>
<dbReference type="Gene3D" id="2.60.120.740">
    <property type="match status" value="2"/>
</dbReference>
<keyword evidence="7" id="KW-1185">Reference proteome</keyword>
<comment type="caution">
    <text evidence="6">The sequence shown here is derived from an EMBL/GenBank/DDBJ whole genome shotgun (WGS) entry which is preliminary data.</text>
</comment>